<feature type="chain" id="PRO_5003021804" evidence="1">
    <location>
        <begin position="18"/>
        <end position="77"/>
    </location>
</feature>
<organism evidence="2">
    <name type="scientific">Simulium nigrimanum</name>
    <name type="common">Black fly</name>
    <dbReference type="NCBI Taxonomy" id="683695"/>
    <lineage>
        <taxon>Eukaryota</taxon>
        <taxon>Metazoa</taxon>
        <taxon>Ecdysozoa</taxon>
        <taxon>Arthropoda</taxon>
        <taxon>Hexapoda</taxon>
        <taxon>Insecta</taxon>
        <taxon>Pterygota</taxon>
        <taxon>Neoptera</taxon>
        <taxon>Endopterygota</taxon>
        <taxon>Diptera</taxon>
        <taxon>Nematocera</taxon>
        <taxon>Chironomoidea</taxon>
        <taxon>Simuliidae</taxon>
        <taxon>Simulium</taxon>
    </lineage>
</organism>
<keyword evidence="1" id="KW-0732">Signal</keyword>
<feature type="signal peptide" evidence="1">
    <location>
        <begin position="1"/>
        <end position="17"/>
    </location>
</feature>
<name>D1FQ37_SIMNI</name>
<accession>D1FQ37</accession>
<protein>
    <submittedName>
        <fullName evidence="2">Hypothetical secreted peptide</fullName>
    </submittedName>
</protein>
<dbReference type="AlphaFoldDB" id="D1FQ37"/>
<proteinExistence type="evidence at transcript level"/>
<dbReference type="EMBL" id="EZ419937">
    <property type="protein sequence ID" value="ACZ28292.1"/>
    <property type="molecule type" value="mRNA"/>
</dbReference>
<evidence type="ECO:0000313" key="2">
    <source>
        <dbReference type="EMBL" id="ACZ28292.1"/>
    </source>
</evidence>
<sequence length="77" mass="9204">MTKTFRSLLLLYRFVVSYKNTYNCITHPKHQAHLRPLLTQFIPHRFDLFVMFPNKGHIVKDIKTCLSRRKVAPPNHK</sequence>
<reference evidence="2" key="1">
    <citation type="submission" date="2009-10" db="EMBL/GenBank/DDBJ databases">
        <title>An Insight into the Sialotranscriptome of Simulium nigrimanum, a Black Fly Associated with Fogo Selvagem in South America.</title>
        <authorList>
            <person name="Ribeiro J.M.C."/>
            <person name="Valenzuela J.G."/>
            <person name="Pham V.M."/>
            <person name="Kleeman L."/>
            <person name="Barbian K.D."/>
            <person name="Favreau A.J."/>
            <person name="Eaton D.P."/>
            <person name="Aoki V."/>
            <person name="Hans-Filho G."/>
            <person name="Rivitti E.A."/>
            <person name="Diaz L.A."/>
        </authorList>
    </citation>
    <scope>NUCLEOTIDE SEQUENCE</scope>
    <source>
        <tissue evidence="2">Salivary glands</tissue>
    </source>
</reference>
<evidence type="ECO:0000256" key="1">
    <source>
        <dbReference type="SAM" id="SignalP"/>
    </source>
</evidence>